<keyword evidence="8 13" id="KW-0378">Hydrolase</keyword>
<reference evidence="13 14" key="1">
    <citation type="submission" date="2019-02" db="EMBL/GenBank/DDBJ databases">
        <title>Deep-cultivation of Planctomycetes and their phenomic and genomic characterization uncovers novel biology.</title>
        <authorList>
            <person name="Wiegand S."/>
            <person name="Jogler M."/>
            <person name="Boedeker C."/>
            <person name="Pinto D."/>
            <person name="Vollmers J."/>
            <person name="Rivas-Marin E."/>
            <person name="Kohn T."/>
            <person name="Peeters S.H."/>
            <person name="Heuer A."/>
            <person name="Rast P."/>
            <person name="Oberbeckmann S."/>
            <person name="Bunk B."/>
            <person name="Jeske O."/>
            <person name="Meyerdierks A."/>
            <person name="Storesund J.E."/>
            <person name="Kallscheuer N."/>
            <person name="Luecker S."/>
            <person name="Lage O.M."/>
            <person name="Pohl T."/>
            <person name="Merkel B.J."/>
            <person name="Hornburger P."/>
            <person name="Mueller R.-W."/>
            <person name="Bruemmer F."/>
            <person name="Labrenz M."/>
            <person name="Spormann A.M."/>
            <person name="Op den Camp H."/>
            <person name="Overmann J."/>
            <person name="Amann R."/>
            <person name="Jetten M.S.M."/>
            <person name="Mascher T."/>
            <person name="Medema M.H."/>
            <person name="Devos D.P."/>
            <person name="Kaster A.-K."/>
            <person name="Ovreas L."/>
            <person name="Rohde M."/>
            <person name="Galperin M.Y."/>
            <person name="Jogler C."/>
        </authorList>
    </citation>
    <scope>NUCLEOTIDE SEQUENCE [LARGE SCALE GENOMIC DNA]</scope>
    <source>
        <strain evidence="13 14">EC9</strain>
    </source>
</reference>
<dbReference type="GO" id="GO:0009245">
    <property type="term" value="P:lipid A biosynthetic process"/>
    <property type="evidence" value="ECO:0007669"/>
    <property type="project" value="UniProtKB-UniRule"/>
</dbReference>
<comment type="cofactor">
    <cofactor evidence="1">
        <name>Zn(2+)</name>
        <dbReference type="ChEBI" id="CHEBI:29105"/>
    </cofactor>
</comment>
<dbReference type="PANTHER" id="PTHR33694">
    <property type="entry name" value="UDP-3-O-ACYL-N-ACETYLGLUCOSAMINE DEACETYLASE 1, MITOCHONDRIAL-RELATED"/>
    <property type="match status" value="1"/>
</dbReference>
<comment type="catalytic activity">
    <reaction evidence="11">
        <text>a UDP-3-O-[(3R)-3-hydroxyacyl]-N-acetyl-alpha-D-glucosamine + H2O = a UDP-3-O-[(3R)-3-hydroxyacyl]-alpha-D-glucosamine + acetate</text>
        <dbReference type="Rhea" id="RHEA:67816"/>
        <dbReference type="ChEBI" id="CHEBI:15377"/>
        <dbReference type="ChEBI" id="CHEBI:30089"/>
        <dbReference type="ChEBI" id="CHEBI:137740"/>
        <dbReference type="ChEBI" id="CHEBI:173225"/>
        <dbReference type="EC" id="3.5.1.108"/>
    </reaction>
</comment>
<evidence type="ECO:0000256" key="2">
    <source>
        <dbReference type="ARBA" id="ARBA00002923"/>
    </source>
</evidence>
<gene>
    <name evidence="13" type="primary">lpxC</name>
    <name evidence="13" type="ORF">EC9_52400</name>
</gene>
<comment type="function">
    <text evidence="2">Catalyzes the hydrolysis of UDP-3-O-myristoyl-N-acetylglucosamine to form UDP-3-O-myristoylglucosamine and acetate, the committed step in lipid A biosynthesis.</text>
</comment>
<keyword evidence="6" id="KW-0441">Lipid A biosynthesis</keyword>
<proteinExistence type="predicted"/>
<keyword evidence="14" id="KW-1185">Reference proteome</keyword>
<dbReference type="RefSeq" id="WP_145123486.1">
    <property type="nucleotide sequence ID" value="NZ_CP036261.1"/>
</dbReference>
<dbReference type="AlphaFoldDB" id="A0A517M806"/>
<dbReference type="Pfam" id="PF03331">
    <property type="entry name" value="LpxC"/>
    <property type="match status" value="1"/>
</dbReference>
<dbReference type="Gene3D" id="3.30.230.20">
    <property type="entry name" value="lpxc deacetylase, domain 1"/>
    <property type="match status" value="1"/>
</dbReference>
<dbReference type="GO" id="GO:0016020">
    <property type="term" value="C:membrane"/>
    <property type="evidence" value="ECO:0007669"/>
    <property type="project" value="GOC"/>
</dbReference>
<evidence type="ECO:0000256" key="10">
    <source>
        <dbReference type="ARBA" id="ARBA00023098"/>
    </source>
</evidence>
<name>A0A517M806_9BACT</name>
<dbReference type="SUPFAM" id="SSF54211">
    <property type="entry name" value="Ribosomal protein S5 domain 2-like"/>
    <property type="match status" value="2"/>
</dbReference>
<accession>A0A517M806</accession>
<evidence type="ECO:0000256" key="7">
    <source>
        <dbReference type="ARBA" id="ARBA00022723"/>
    </source>
</evidence>
<dbReference type="Proteomes" id="UP000319557">
    <property type="component" value="Chromosome"/>
</dbReference>
<protein>
    <recommendedName>
        <fullName evidence="4 12">UDP-3-O-acyl-N-acetylglucosamine deacetylase</fullName>
        <ecNumber evidence="4 12">3.5.1.108</ecNumber>
    </recommendedName>
</protein>
<dbReference type="GO" id="GO:0046872">
    <property type="term" value="F:metal ion binding"/>
    <property type="evidence" value="ECO:0007669"/>
    <property type="project" value="UniProtKB-KW"/>
</dbReference>
<dbReference type="EC" id="3.5.1.108" evidence="4 12"/>
<dbReference type="EMBL" id="CP036261">
    <property type="protein sequence ID" value="QDS91021.1"/>
    <property type="molecule type" value="Genomic_DNA"/>
</dbReference>
<keyword evidence="5" id="KW-0444">Lipid biosynthesis</keyword>
<dbReference type="NCBIfam" id="TIGR00325">
    <property type="entry name" value="lpxC"/>
    <property type="match status" value="1"/>
</dbReference>
<dbReference type="InterPro" id="IPR011334">
    <property type="entry name" value="UDP-acyl_GlcNac_deAcase_C"/>
</dbReference>
<comment type="pathway">
    <text evidence="3">Glycolipid biosynthesis; lipid IV(A) biosynthesis; lipid IV(A) from (3R)-3-hydroxytetradecanoyl-[acyl-carrier-protein] and UDP-N-acetyl-alpha-D-glucosamine: step 2/6.</text>
</comment>
<dbReference type="InterPro" id="IPR015870">
    <property type="entry name" value="UDP-acyl_N-AcGlcN_deAcase_N"/>
</dbReference>
<keyword evidence="9" id="KW-0862">Zinc</keyword>
<dbReference type="GO" id="GO:0103117">
    <property type="term" value="F:UDP-3-O-acyl-N-acetylglucosamine deacetylase activity"/>
    <property type="evidence" value="ECO:0007669"/>
    <property type="project" value="UniProtKB-UniRule"/>
</dbReference>
<evidence type="ECO:0000256" key="12">
    <source>
        <dbReference type="NCBIfam" id="TIGR00325"/>
    </source>
</evidence>
<evidence type="ECO:0000313" key="13">
    <source>
        <dbReference type="EMBL" id="QDS91021.1"/>
    </source>
</evidence>
<evidence type="ECO:0000256" key="9">
    <source>
        <dbReference type="ARBA" id="ARBA00022833"/>
    </source>
</evidence>
<evidence type="ECO:0000256" key="1">
    <source>
        <dbReference type="ARBA" id="ARBA00001947"/>
    </source>
</evidence>
<dbReference type="OrthoDB" id="9772788at2"/>
<keyword evidence="7" id="KW-0479">Metal-binding</keyword>
<evidence type="ECO:0000256" key="4">
    <source>
        <dbReference type="ARBA" id="ARBA00012745"/>
    </source>
</evidence>
<keyword evidence="10" id="KW-0443">Lipid metabolism</keyword>
<dbReference type="UniPathway" id="UPA00359">
    <property type="reaction ID" value="UER00478"/>
</dbReference>
<evidence type="ECO:0000256" key="6">
    <source>
        <dbReference type="ARBA" id="ARBA00022556"/>
    </source>
</evidence>
<evidence type="ECO:0000313" key="14">
    <source>
        <dbReference type="Proteomes" id="UP000319557"/>
    </source>
</evidence>
<sequence length="293" mass="31717">MTCQRVEHTIEAACQVTGRGYWSGQQVTVRFLPADPGSGIRFVRTDLPGCPSVPGLVGFRQSMSLRTVLSSDTGAVVSMVEHLMAALSALQIDNCEIQVDAEEMPGMDGSAAAFVDALNSTARVEQATTIRPYRVDRLLRIGSASNWIEASPSDSDSFEVEYRLDYGDDCPIRPQTAAFQVTPESFAKELAPARTFVTADQAKQLRASGVAGHVTNQDLLIFDDHGLVENSLHFENECARHKAMDLVGDLALAGFPLIGRFVSHRGGHELNASMAAELQQLSCRSMNGSRKTA</sequence>
<organism evidence="13 14">
    <name type="scientific">Rosistilla ulvae</name>
    <dbReference type="NCBI Taxonomy" id="1930277"/>
    <lineage>
        <taxon>Bacteria</taxon>
        <taxon>Pseudomonadati</taxon>
        <taxon>Planctomycetota</taxon>
        <taxon>Planctomycetia</taxon>
        <taxon>Pirellulales</taxon>
        <taxon>Pirellulaceae</taxon>
        <taxon>Rosistilla</taxon>
    </lineage>
</organism>
<dbReference type="InterPro" id="IPR020568">
    <property type="entry name" value="Ribosomal_Su5_D2-typ_SF"/>
</dbReference>
<dbReference type="Gene3D" id="3.30.1700.10">
    <property type="entry name" value="lpxc deacetylase, domain 2"/>
    <property type="match status" value="1"/>
</dbReference>
<dbReference type="InterPro" id="IPR004463">
    <property type="entry name" value="UDP-acyl_GlcNac_deAcase"/>
</dbReference>
<evidence type="ECO:0000256" key="5">
    <source>
        <dbReference type="ARBA" id="ARBA00022516"/>
    </source>
</evidence>
<evidence type="ECO:0000256" key="3">
    <source>
        <dbReference type="ARBA" id="ARBA00005002"/>
    </source>
</evidence>
<dbReference type="KEGG" id="ruv:EC9_52400"/>
<evidence type="ECO:0000256" key="8">
    <source>
        <dbReference type="ARBA" id="ARBA00022801"/>
    </source>
</evidence>
<evidence type="ECO:0000256" key="11">
    <source>
        <dbReference type="ARBA" id="ARBA00024535"/>
    </source>
</evidence>
<dbReference type="PANTHER" id="PTHR33694:SF1">
    <property type="entry name" value="UDP-3-O-ACYL-N-ACETYLGLUCOSAMINE DEACETYLASE 1, MITOCHONDRIAL-RELATED"/>
    <property type="match status" value="1"/>
</dbReference>